<protein>
    <submittedName>
        <fullName evidence="1">Uncharacterized protein</fullName>
    </submittedName>
</protein>
<name>A0A0V1IGR9_TRIPS</name>
<reference evidence="1 3" key="1">
    <citation type="submission" date="2015-01" db="EMBL/GenBank/DDBJ databases">
        <title>Evolution of Trichinella species and genotypes.</title>
        <authorList>
            <person name="Korhonen P.K."/>
            <person name="Edoardo P."/>
            <person name="Giuseppe L.R."/>
            <person name="Gasser R.B."/>
        </authorList>
    </citation>
    <scope>NUCLEOTIDE SEQUENCE [LARGE SCALE GENOMIC DNA]</scope>
    <source>
        <strain evidence="1">ISS588</strain>
    </source>
</reference>
<sequence>MPTISRDVTLNVSRLDLGVSFQFCNSNSIPSLNEFQPNSRCCDLKLILNRVDRFQLDLSDRATGTYSKHVNNKSAKQ</sequence>
<dbReference type="Proteomes" id="UP000054805">
    <property type="component" value="Unassembled WGS sequence"/>
</dbReference>
<comment type="caution">
    <text evidence="1">The sequence shown here is derived from an EMBL/GenBank/DDBJ whole genome shotgun (WGS) entry which is preliminary data.</text>
</comment>
<dbReference type="AlphaFoldDB" id="A0A0V1IGR9"/>
<gene>
    <name evidence="1" type="ORF">T4B_12974</name>
    <name evidence="2" type="ORF">T4B_4367</name>
</gene>
<evidence type="ECO:0000313" key="2">
    <source>
        <dbReference type="EMBL" id="KRZ26800.1"/>
    </source>
</evidence>
<dbReference type="EMBL" id="JYDS01000189">
    <property type="protein sequence ID" value="KRZ21914.1"/>
    <property type="molecule type" value="Genomic_DNA"/>
</dbReference>
<keyword evidence="3" id="KW-1185">Reference proteome</keyword>
<proteinExistence type="predicted"/>
<evidence type="ECO:0000313" key="3">
    <source>
        <dbReference type="Proteomes" id="UP000054805"/>
    </source>
</evidence>
<organism evidence="1 3">
    <name type="scientific">Trichinella pseudospiralis</name>
    <name type="common">Parasitic roundworm</name>
    <dbReference type="NCBI Taxonomy" id="6337"/>
    <lineage>
        <taxon>Eukaryota</taxon>
        <taxon>Metazoa</taxon>
        <taxon>Ecdysozoa</taxon>
        <taxon>Nematoda</taxon>
        <taxon>Enoplea</taxon>
        <taxon>Dorylaimia</taxon>
        <taxon>Trichinellida</taxon>
        <taxon>Trichinellidae</taxon>
        <taxon>Trichinella</taxon>
    </lineage>
</organism>
<dbReference type="EMBL" id="JYDS01000080">
    <property type="protein sequence ID" value="KRZ26800.1"/>
    <property type="molecule type" value="Genomic_DNA"/>
</dbReference>
<accession>A0A0V1IGR9</accession>
<evidence type="ECO:0000313" key="1">
    <source>
        <dbReference type="EMBL" id="KRZ21914.1"/>
    </source>
</evidence>